<sequence>MHVSPPSALLLLQFSCLLPASNQANMCWKVMYNRTPAPQAHQQDASSVESLKIHFLMGLLIISPPVLLFQPSPRGSFVSQLA</sequence>
<protein>
    <submittedName>
        <fullName evidence="2">Putative secreted protein</fullName>
    </submittedName>
</protein>
<keyword evidence="1" id="KW-0732">Signal</keyword>
<name>A0A2M4DGC7_ANODA</name>
<organism evidence="2">
    <name type="scientific">Anopheles darlingi</name>
    <name type="common">Mosquito</name>
    <dbReference type="NCBI Taxonomy" id="43151"/>
    <lineage>
        <taxon>Eukaryota</taxon>
        <taxon>Metazoa</taxon>
        <taxon>Ecdysozoa</taxon>
        <taxon>Arthropoda</taxon>
        <taxon>Hexapoda</taxon>
        <taxon>Insecta</taxon>
        <taxon>Pterygota</taxon>
        <taxon>Neoptera</taxon>
        <taxon>Endopterygota</taxon>
        <taxon>Diptera</taxon>
        <taxon>Nematocera</taxon>
        <taxon>Culicoidea</taxon>
        <taxon>Culicidae</taxon>
        <taxon>Anophelinae</taxon>
        <taxon>Anopheles</taxon>
    </lineage>
</organism>
<feature type="chain" id="PRO_5014656479" evidence="1">
    <location>
        <begin position="25"/>
        <end position="82"/>
    </location>
</feature>
<dbReference type="EMBL" id="GGFL01012030">
    <property type="protein sequence ID" value="MBW76208.1"/>
    <property type="molecule type" value="Transcribed_RNA"/>
</dbReference>
<feature type="signal peptide" evidence="1">
    <location>
        <begin position="1"/>
        <end position="24"/>
    </location>
</feature>
<dbReference type="AlphaFoldDB" id="A0A2M4DGC7"/>
<reference evidence="2" key="1">
    <citation type="submission" date="2018-01" db="EMBL/GenBank/DDBJ databases">
        <title>An insight into the sialome of Amazonian anophelines.</title>
        <authorList>
            <person name="Ribeiro J.M."/>
            <person name="Scarpassa V."/>
            <person name="Calvo E."/>
        </authorList>
    </citation>
    <scope>NUCLEOTIDE SEQUENCE</scope>
</reference>
<accession>A0A2M4DGC7</accession>
<evidence type="ECO:0000256" key="1">
    <source>
        <dbReference type="SAM" id="SignalP"/>
    </source>
</evidence>
<proteinExistence type="predicted"/>
<evidence type="ECO:0000313" key="2">
    <source>
        <dbReference type="EMBL" id="MBW76208.1"/>
    </source>
</evidence>